<dbReference type="InterPro" id="IPR052935">
    <property type="entry name" value="Mg2+_PAP"/>
</dbReference>
<sequence length="406" mass="44463">MSDPTRRGLDRLLALFGRPVRRAQGRDGVVIEAFRGYGSRERMFLIGRVFRQSPSHVREGSNDVMAHLRDVGHRISRRKVVDAPIEARFGAAVAHTRTDRDGFFRFDVDLPEAPPADRSWHQVELFLDAEIPVRATAEIYVPLGPVRLVVVSDIDDTVMFTGVGNKLAMLWRLFVAEAGGRVAFPGVAAFYRGLHDGIGGSEDNPVLYVSRAPWGTYDMLTAFFRMHNIPVGPELFLREWGLSWRHPLPRKARDHKRELIGNMLDLYSDLPFVLVGDSGQHDPEVYAEVVREHPGRVRAVYIRNVSRRPGRASEIEDLARSVAAAGSTLVLAADTIAMAEHAAGLGLVRPHAVGDVARERSVQDGERRAATVHSGTDGASAAALATSGERGGPPNVVVGGNDGRDA</sequence>
<feature type="compositionally biased region" description="Basic and acidic residues" evidence="1">
    <location>
        <begin position="359"/>
        <end position="369"/>
    </location>
</feature>
<feature type="domain" description="Phosphatidate phosphatase APP1 catalytic" evidence="2">
    <location>
        <begin position="149"/>
        <end position="304"/>
    </location>
</feature>
<accession>A0A4Q2U377</accession>
<name>A0A4Q2U377_9HYPH</name>
<dbReference type="GO" id="GO:0008195">
    <property type="term" value="F:phosphatidate phosphatase activity"/>
    <property type="evidence" value="ECO:0007669"/>
    <property type="project" value="InterPro"/>
</dbReference>
<gene>
    <name evidence="3" type="ORF">D3273_24530</name>
</gene>
<organism evidence="3 4">
    <name type="scientific">Lichenibacterium minor</name>
    <dbReference type="NCBI Taxonomy" id="2316528"/>
    <lineage>
        <taxon>Bacteria</taxon>
        <taxon>Pseudomonadati</taxon>
        <taxon>Pseudomonadota</taxon>
        <taxon>Alphaproteobacteria</taxon>
        <taxon>Hyphomicrobiales</taxon>
        <taxon>Lichenihabitantaceae</taxon>
        <taxon>Lichenibacterium</taxon>
    </lineage>
</organism>
<evidence type="ECO:0000256" key="1">
    <source>
        <dbReference type="SAM" id="MobiDB-lite"/>
    </source>
</evidence>
<feature type="region of interest" description="Disordered" evidence="1">
    <location>
        <begin position="359"/>
        <end position="406"/>
    </location>
</feature>
<dbReference type="PANTHER" id="PTHR28208">
    <property type="entry name" value="PHOSPHATIDATE PHOSPHATASE APP1"/>
    <property type="match status" value="1"/>
</dbReference>
<dbReference type="EMBL" id="QYBB01000057">
    <property type="protein sequence ID" value="RYC29327.1"/>
    <property type="molecule type" value="Genomic_DNA"/>
</dbReference>
<dbReference type="Pfam" id="PF09949">
    <property type="entry name" value="APP1_cat"/>
    <property type="match status" value="1"/>
</dbReference>
<reference evidence="3 4" key="2">
    <citation type="submission" date="2019-02" db="EMBL/GenBank/DDBJ databases">
        <title>'Lichenibacterium ramalinii' gen. nov. sp. nov., 'Lichenibacterium minor' gen. nov. sp. nov.</title>
        <authorList>
            <person name="Pankratov T."/>
        </authorList>
    </citation>
    <scope>NUCLEOTIDE SEQUENCE [LARGE SCALE GENOMIC DNA]</scope>
    <source>
        <strain evidence="3 4">RmlP026</strain>
    </source>
</reference>
<dbReference type="Proteomes" id="UP000290759">
    <property type="component" value="Unassembled WGS sequence"/>
</dbReference>
<proteinExistence type="predicted"/>
<dbReference type="OrthoDB" id="9789875at2"/>
<dbReference type="AlphaFoldDB" id="A0A4Q2U377"/>
<protein>
    <submittedName>
        <fullName evidence="3">DUF2183 domain-containing protein</fullName>
    </submittedName>
</protein>
<evidence type="ECO:0000259" key="2">
    <source>
        <dbReference type="Pfam" id="PF09949"/>
    </source>
</evidence>
<comment type="caution">
    <text evidence="3">The sequence shown here is derived from an EMBL/GenBank/DDBJ whole genome shotgun (WGS) entry which is preliminary data.</text>
</comment>
<reference evidence="3 4" key="1">
    <citation type="submission" date="2018-12" db="EMBL/GenBank/DDBJ databases">
        <authorList>
            <person name="Grouzdev D.S."/>
            <person name="Krutkina M.S."/>
        </authorList>
    </citation>
    <scope>NUCLEOTIDE SEQUENCE [LARGE SCALE GENOMIC DNA]</scope>
    <source>
        <strain evidence="3 4">RmlP026</strain>
    </source>
</reference>
<dbReference type="RefSeq" id="WP_129229596.1">
    <property type="nucleotide sequence ID" value="NZ_QYBB01000057.1"/>
</dbReference>
<dbReference type="PANTHER" id="PTHR28208:SF3">
    <property type="entry name" value="PHOSPHATIDATE PHOSPHATASE APP1"/>
    <property type="match status" value="1"/>
</dbReference>
<evidence type="ECO:0000313" key="3">
    <source>
        <dbReference type="EMBL" id="RYC29327.1"/>
    </source>
</evidence>
<evidence type="ECO:0000313" key="4">
    <source>
        <dbReference type="Proteomes" id="UP000290759"/>
    </source>
</evidence>
<dbReference type="InterPro" id="IPR019236">
    <property type="entry name" value="APP1_cat"/>
</dbReference>
<keyword evidence="4" id="KW-1185">Reference proteome</keyword>